<keyword evidence="1" id="KW-0472">Membrane</keyword>
<feature type="transmembrane region" description="Helical" evidence="1">
    <location>
        <begin position="109"/>
        <end position="129"/>
    </location>
</feature>
<organism evidence="2 3">
    <name type="scientific">Virgisporangium ochraceum</name>
    <dbReference type="NCBI Taxonomy" id="65505"/>
    <lineage>
        <taxon>Bacteria</taxon>
        <taxon>Bacillati</taxon>
        <taxon>Actinomycetota</taxon>
        <taxon>Actinomycetes</taxon>
        <taxon>Micromonosporales</taxon>
        <taxon>Micromonosporaceae</taxon>
        <taxon>Virgisporangium</taxon>
    </lineage>
</organism>
<feature type="transmembrane region" description="Helical" evidence="1">
    <location>
        <begin position="82"/>
        <end position="103"/>
    </location>
</feature>
<feature type="transmembrane region" description="Helical" evidence="1">
    <location>
        <begin position="42"/>
        <end position="61"/>
    </location>
</feature>
<comment type="caution">
    <text evidence="2">The sequence shown here is derived from an EMBL/GenBank/DDBJ whole genome shotgun (WGS) entry which is preliminary data.</text>
</comment>
<evidence type="ECO:0000313" key="2">
    <source>
        <dbReference type="EMBL" id="GIJ71565.1"/>
    </source>
</evidence>
<dbReference type="AlphaFoldDB" id="A0A8J3ZZV9"/>
<protein>
    <submittedName>
        <fullName evidence="2">Uncharacterized protein</fullName>
    </submittedName>
</protein>
<keyword evidence="1" id="KW-0812">Transmembrane</keyword>
<sequence>MPSVRIPSAQVTAARDLPRVCARHGRPADQLKSLRFSSRPPAWTYALIPLGLLFFLIAIVVMRNDVWAPSWPWCDRCGRLRVVRLLTGLALFAGALAVLPSVADRRETAATVVTAVVVLALALAAVLLARSYATAIVGAHVTRDSRWVRIPRAHERFAAEVRQDVASAPGAA</sequence>
<dbReference type="EMBL" id="BOPH01000088">
    <property type="protein sequence ID" value="GIJ71565.1"/>
    <property type="molecule type" value="Genomic_DNA"/>
</dbReference>
<accession>A0A8J3ZZV9</accession>
<reference evidence="2" key="1">
    <citation type="submission" date="2021-01" db="EMBL/GenBank/DDBJ databases">
        <title>Whole genome shotgun sequence of Virgisporangium ochraceum NBRC 16418.</title>
        <authorList>
            <person name="Komaki H."/>
            <person name="Tamura T."/>
        </authorList>
    </citation>
    <scope>NUCLEOTIDE SEQUENCE</scope>
    <source>
        <strain evidence="2">NBRC 16418</strain>
    </source>
</reference>
<name>A0A8J3ZZV9_9ACTN</name>
<evidence type="ECO:0000256" key="1">
    <source>
        <dbReference type="SAM" id="Phobius"/>
    </source>
</evidence>
<proteinExistence type="predicted"/>
<keyword evidence="3" id="KW-1185">Reference proteome</keyword>
<gene>
    <name evidence="2" type="ORF">Voc01_064820</name>
</gene>
<keyword evidence="1" id="KW-1133">Transmembrane helix</keyword>
<evidence type="ECO:0000313" key="3">
    <source>
        <dbReference type="Proteomes" id="UP000635606"/>
    </source>
</evidence>
<dbReference type="Proteomes" id="UP000635606">
    <property type="component" value="Unassembled WGS sequence"/>
</dbReference>